<dbReference type="Pfam" id="PF23584">
    <property type="entry name" value="DUF7136"/>
    <property type="match status" value="1"/>
</dbReference>
<proteinExistence type="predicted"/>
<dbReference type="InterPro" id="IPR055560">
    <property type="entry name" value="DUF7136"/>
</dbReference>
<keyword evidence="4" id="KW-1185">Reference proteome</keyword>
<feature type="domain" description="DUF7136" evidence="2">
    <location>
        <begin position="32"/>
        <end position="239"/>
    </location>
</feature>
<evidence type="ECO:0000313" key="4">
    <source>
        <dbReference type="Proteomes" id="UP000053095"/>
    </source>
</evidence>
<evidence type="ECO:0000256" key="1">
    <source>
        <dbReference type="SAM" id="SignalP"/>
    </source>
</evidence>
<accession>A0A6V8HHW1</accession>
<gene>
    <name evidence="3" type="ORF">TCE0_042f14454</name>
</gene>
<feature type="chain" id="PRO_5028278064" description="DUF7136 domain-containing protein" evidence="1">
    <location>
        <begin position="22"/>
        <end position="282"/>
    </location>
</feature>
<evidence type="ECO:0000313" key="3">
    <source>
        <dbReference type="EMBL" id="GAM41377.1"/>
    </source>
</evidence>
<evidence type="ECO:0000259" key="2">
    <source>
        <dbReference type="Pfam" id="PF23584"/>
    </source>
</evidence>
<dbReference type="Proteomes" id="UP000053095">
    <property type="component" value="Unassembled WGS sequence"/>
</dbReference>
<reference evidence="4" key="1">
    <citation type="journal article" date="2015" name="Genome Announc.">
        <title>Draft genome sequence of Talaromyces cellulolyticus strain Y-94, a source of lignocellulosic biomass-degrading enzymes.</title>
        <authorList>
            <person name="Fujii T."/>
            <person name="Koike H."/>
            <person name="Sawayama S."/>
            <person name="Yano S."/>
            <person name="Inoue H."/>
        </authorList>
    </citation>
    <scope>NUCLEOTIDE SEQUENCE [LARGE SCALE GENOMIC DNA]</scope>
    <source>
        <strain evidence="4">Y-94</strain>
    </source>
</reference>
<name>A0A6V8HHW1_TALPI</name>
<dbReference type="EMBL" id="DF933838">
    <property type="protein sequence ID" value="GAM41377.1"/>
    <property type="molecule type" value="Genomic_DNA"/>
</dbReference>
<feature type="signal peptide" evidence="1">
    <location>
        <begin position="1"/>
        <end position="21"/>
    </location>
</feature>
<protein>
    <recommendedName>
        <fullName evidence="2">DUF7136 domain-containing protein</fullName>
    </recommendedName>
</protein>
<sequence length="282" mass="29655">MRRSIITVALAGITSLPLAYSTTTTSSTASNASSVEVDVIFPIHNATYNITQSLPIVFALQNLTAAAAIGPFTFEWDIMPYGKVGYPETQEPGGVLNDYASVYFTTANASTEPYILVNQTDVQKWQFGPFYPYGSVYALQWSIQWDADAKPCDSAPLGVFGSLFFNININDPEPSLGNLTGQCPQLGAVYEINTASKNESCSAVVSNNGTGSPCAVTLDQGAVANISSTWEGLVAASTATASASATATSSSAKHNNAIGSNVPFSYMLVAALLGSLQTIMPR</sequence>
<dbReference type="AlphaFoldDB" id="A0A6V8HHW1"/>
<comment type="caution">
    <text evidence="3">The sequence shown here is derived from an EMBL/GenBank/DDBJ whole genome shotgun (WGS) entry which is preliminary data.</text>
</comment>
<organism evidence="3 4">
    <name type="scientific">Talaromyces pinophilus</name>
    <name type="common">Penicillium pinophilum</name>
    <dbReference type="NCBI Taxonomy" id="128442"/>
    <lineage>
        <taxon>Eukaryota</taxon>
        <taxon>Fungi</taxon>
        <taxon>Dikarya</taxon>
        <taxon>Ascomycota</taxon>
        <taxon>Pezizomycotina</taxon>
        <taxon>Eurotiomycetes</taxon>
        <taxon>Eurotiomycetidae</taxon>
        <taxon>Eurotiales</taxon>
        <taxon>Trichocomaceae</taxon>
        <taxon>Talaromyces</taxon>
        <taxon>Talaromyces sect. Talaromyces</taxon>
    </lineage>
</organism>
<keyword evidence="1" id="KW-0732">Signal</keyword>